<dbReference type="EMBL" id="DF977537">
    <property type="protein sequence ID" value="GAW27241.1"/>
    <property type="molecule type" value="Genomic_DNA"/>
</dbReference>
<sequence>MFGPSSGNSAGRILPLPGNAARLPAMIHQETTTRPATWPRGLAHVWLARPCPSPFIHRLPDGLRSRHAQQADLYGARQDKSSSGNFDNLAVPRSSYRQFPISRSWPTP</sequence>
<dbReference type="AlphaFoldDB" id="A0A1S8AAX1"/>
<name>A0A1S8AAX1_ROSNE</name>
<gene>
    <name evidence="1" type="ORF">SAMD00023353_9200330</name>
</gene>
<keyword evidence="2" id="KW-1185">Reference proteome</keyword>
<evidence type="ECO:0000313" key="1">
    <source>
        <dbReference type="EMBL" id="GAW27241.1"/>
    </source>
</evidence>
<evidence type="ECO:0000313" key="2">
    <source>
        <dbReference type="Proteomes" id="UP000054516"/>
    </source>
</evidence>
<dbReference type="Proteomes" id="UP000054516">
    <property type="component" value="Unassembled WGS sequence"/>
</dbReference>
<reference evidence="1" key="1">
    <citation type="submission" date="2016-03" db="EMBL/GenBank/DDBJ databases">
        <title>Draft genome sequence of Rosellinia necatrix.</title>
        <authorList>
            <person name="Kanematsu S."/>
        </authorList>
    </citation>
    <scope>NUCLEOTIDE SEQUENCE [LARGE SCALE GENOMIC DNA]</scope>
    <source>
        <strain evidence="1">W97</strain>
    </source>
</reference>
<organism evidence="1">
    <name type="scientific">Rosellinia necatrix</name>
    <name type="common">White root-rot fungus</name>
    <dbReference type="NCBI Taxonomy" id="77044"/>
    <lineage>
        <taxon>Eukaryota</taxon>
        <taxon>Fungi</taxon>
        <taxon>Dikarya</taxon>
        <taxon>Ascomycota</taxon>
        <taxon>Pezizomycotina</taxon>
        <taxon>Sordariomycetes</taxon>
        <taxon>Xylariomycetidae</taxon>
        <taxon>Xylariales</taxon>
        <taxon>Xylariaceae</taxon>
        <taxon>Rosellinia</taxon>
    </lineage>
</organism>
<protein>
    <submittedName>
        <fullName evidence="1">Uncharacterized protein</fullName>
    </submittedName>
</protein>
<accession>A0A1S8AAX1</accession>
<proteinExistence type="predicted"/>